<gene>
    <name evidence="6" type="ORF">J5Y10_07225</name>
</gene>
<dbReference type="CDD" id="cd01949">
    <property type="entry name" value="GGDEF"/>
    <property type="match status" value="1"/>
</dbReference>
<feature type="transmembrane region" description="Helical" evidence="1">
    <location>
        <begin position="76"/>
        <end position="99"/>
    </location>
</feature>
<evidence type="ECO:0000259" key="5">
    <source>
        <dbReference type="PROSITE" id="PS50924"/>
    </source>
</evidence>
<proteinExistence type="predicted"/>
<reference evidence="6" key="1">
    <citation type="submission" date="2021-03" db="EMBL/GenBank/DDBJ databases">
        <authorList>
            <person name="So Y."/>
        </authorList>
    </citation>
    <scope>NUCLEOTIDE SEQUENCE</scope>
    <source>
        <strain evidence="6">SG15</strain>
    </source>
</reference>
<dbReference type="InterPro" id="IPR005330">
    <property type="entry name" value="MHYT_dom"/>
</dbReference>
<feature type="transmembrane region" description="Helical" evidence="1">
    <location>
        <begin position="111"/>
        <end position="130"/>
    </location>
</feature>
<comment type="caution">
    <text evidence="6">The sequence shown here is derived from an EMBL/GenBank/DDBJ whole genome shotgun (WGS) entry which is preliminary data.</text>
</comment>
<dbReference type="PROSITE" id="PS50887">
    <property type="entry name" value="GGDEF"/>
    <property type="match status" value="1"/>
</dbReference>
<dbReference type="SMART" id="SM00267">
    <property type="entry name" value="GGDEF"/>
    <property type="match status" value="1"/>
</dbReference>
<sequence length="721" mass="76657">MIQIIGCLTERHDLTIVTIAAAICLAASLAAALLPAVGRRAGAGKDWLRPAQAGLSIAAMHYLGMAALQLPGRIGYVPGLAIASVLLAAGLAALALEVLRPAAGLPRRLGGGGLLLLSVVSLHFAGMGAVEVWPDPLAAADETGMPRPLLAAIVVTGTAGVLVAGLAVLAIEARLGAAADLAEAERLRHLADAAFEALAVVDEVGRITDASSRLGALTGLTRAEMLGGEFTGLLREEDRAHAWEMPQVVLASGVPVELHRRAMDTGAGPRTVIALRDLRERLESESRIRHLAHHDTLTGLGNRAQMMQRLEEERSRADRTGAAFALLYLDLDRFKPVNDVHGHAAGDRLLQQVADRLRDAVRPTDLCARLGGDEFVVIQSPAGLPEAAQVLAERLAARLSDPFDLGEAEASISCSIGVALYPTDAGSAGELLRAADVALYRVKDGGRGSFAFFQAEMDRDLRRRRALEREVRMAPGRGELSLAWQPQAETGTGEITGFDALLRWRHPERGDVPPDVFISVAEASGAIIPIGHWVLRTACLEAASWPRPLRVAVNVSALQVQQPDFPAQVARVLAETGLEAVRLDLEITETLLIHDTERALETLRALKALGLRLSLDDFGTGYSSLGTLRAFPFDKLKIDRSFVRQMTEDGPCGGMVRAILGLSRAMALPVVAEGVETEAQRALLGAALCEEMQGYLIGRPQPIEAFDELVGRSEAAARGAA</sequence>
<dbReference type="Pfam" id="PF03707">
    <property type="entry name" value="MHYT"/>
    <property type="match status" value="1"/>
</dbReference>
<organism evidence="6 7">
    <name type="scientific">Roseomonas indoligenes</name>
    <dbReference type="NCBI Taxonomy" id="2820811"/>
    <lineage>
        <taxon>Bacteria</taxon>
        <taxon>Pseudomonadati</taxon>
        <taxon>Pseudomonadota</taxon>
        <taxon>Alphaproteobacteria</taxon>
        <taxon>Acetobacterales</taxon>
        <taxon>Roseomonadaceae</taxon>
        <taxon>Roseomonas</taxon>
    </lineage>
</organism>
<dbReference type="SUPFAM" id="SSF141868">
    <property type="entry name" value="EAL domain-like"/>
    <property type="match status" value="1"/>
</dbReference>
<dbReference type="EMBL" id="JAGIZA010000003">
    <property type="protein sequence ID" value="MBP0492566.1"/>
    <property type="molecule type" value="Genomic_DNA"/>
</dbReference>
<comment type="caution">
    <text evidence="1">Lacks conserved residue(s) required for the propagation of feature annotation.</text>
</comment>
<dbReference type="PANTHER" id="PTHR44757:SF2">
    <property type="entry name" value="BIOFILM ARCHITECTURE MAINTENANCE PROTEIN MBAA"/>
    <property type="match status" value="1"/>
</dbReference>
<dbReference type="GO" id="GO:0016020">
    <property type="term" value="C:membrane"/>
    <property type="evidence" value="ECO:0007669"/>
    <property type="project" value="UniProtKB-UniRule"/>
</dbReference>
<dbReference type="Gene3D" id="3.30.450.20">
    <property type="entry name" value="PAS domain"/>
    <property type="match status" value="1"/>
</dbReference>
<dbReference type="AlphaFoldDB" id="A0A940S3S8"/>
<keyword evidence="1" id="KW-0472">Membrane</keyword>
<dbReference type="SUPFAM" id="SSF55785">
    <property type="entry name" value="PYP-like sensor domain (PAS domain)"/>
    <property type="match status" value="1"/>
</dbReference>
<dbReference type="PROSITE" id="PS50883">
    <property type="entry name" value="EAL"/>
    <property type="match status" value="1"/>
</dbReference>
<dbReference type="Proteomes" id="UP000677537">
    <property type="component" value="Unassembled WGS sequence"/>
</dbReference>
<dbReference type="InterPro" id="IPR035965">
    <property type="entry name" value="PAS-like_dom_sf"/>
</dbReference>
<dbReference type="RefSeq" id="WP_209372186.1">
    <property type="nucleotide sequence ID" value="NZ_JAGIZA010000003.1"/>
</dbReference>
<dbReference type="InterPro" id="IPR043128">
    <property type="entry name" value="Rev_trsase/Diguanyl_cyclase"/>
</dbReference>
<feature type="transmembrane region" description="Helical" evidence="1">
    <location>
        <begin position="16"/>
        <end position="38"/>
    </location>
</feature>
<dbReference type="InterPro" id="IPR000160">
    <property type="entry name" value="GGDEF_dom"/>
</dbReference>
<keyword evidence="1" id="KW-0812">Transmembrane</keyword>
<dbReference type="Pfam" id="PF00990">
    <property type="entry name" value="GGDEF"/>
    <property type="match status" value="1"/>
</dbReference>
<dbReference type="NCBIfam" id="TIGR00229">
    <property type="entry name" value="sensory_box"/>
    <property type="match status" value="1"/>
</dbReference>
<dbReference type="InterPro" id="IPR035919">
    <property type="entry name" value="EAL_sf"/>
</dbReference>
<dbReference type="PROSITE" id="PS50924">
    <property type="entry name" value="MHYT"/>
    <property type="match status" value="1"/>
</dbReference>
<protein>
    <submittedName>
        <fullName evidence="6">EAL domain-containing protein</fullName>
    </submittedName>
</protein>
<dbReference type="SUPFAM" id="SSF55073">
    <property type="entry name" value="Nucleotide cyclase"/>
    <property type="match status" value="1"/>
</dbReference>
<keyword evidence="7" id="KW-1185">Reference proteome</keyword>
<feature type="domain" description="PAS" evidence="2">
    <location>
        <begin position="183"/>
        <end position="253"/>
    </location>
</feature>
<dbReference type="InterPro" id="IPR000014">
    <property type="entry name" value="PAS"/>
</dbReference>
<dbReference type="PANTHER" id="PTHR44757">
    <property type="entry name" value="DIGUANYLATE CYCLASE DGCP"/>
    <property type="match status" value="1"/>
</dbReference>
<dbReference type="InterPro" id="IPR052155">
    <property type="entry name" value="Biofilm_reg_signaling"/>
</dbReference>
<evidence type="ECO:0000259" key="3">
    <source>
        <dbReference type="PROSITE" id="PS50883"/>
    </source>
</evidence>
<dbReference type="InterPro" id="IPR029787">
    <property type="entry name" value="Nucleotide_cyclase"/>
</dbReference>
<feature type="transmembrane region" description="Helical" evidence="1">
    <location>
        <begin position="150"/>
        <end position="171"/>
    </location>
</feature>
<name>A0A940S3S8_9PROT</name>
<dbReference type="SMART" id="SM00091">
    <property type="entry name" value="PAS"/>
    <property type="match status" value="1"/>
</dbReference>
<evidence type="ECO:0000259" key="2">
    <source>
        <dbReference type="PROSITE" id="PS50112"/>
    </source>
</evidence>
<dbReference type="FunFam" id="3.30.70.270:FF:000001">
    <property type="entry name" value="Diguanylate cyclase domain protein"/>
    <property type="match status" value="1"/>
</dbReference>
<dbReference type="NCBIfam" id="TIGR00254">
    <property type="entry name" value="GGDEF"/>
    <property type="match status" value="1"/>
</dbReference>
<dbReference type="GO" id="GO:0003824">
    <property type="term" value="F:catalytic activity"/>
    <property type="evidence" value="ECO:0007669"/>
    <property type="project" value="UniProtKB-ARBA"/>
</dbReference>
<keyword evidence="1" id="KW-1133">Transmembrane helix</keyword>
<evidence type="ECO:0000313" key="6">
    <source>
        <dbReference type="EMBL" id="MBP0492566.1"/>
    </source>
</evidence>
<dbReference type="CDD" id="cd01948">
    <property type="entry name" value="EAL"/>
    <property type="match status" value="1"/>
</dbReference>
<dbReference type="SMART" id="SM00052">
    <property type="entry name" value="EAL"/>
    <property type="match status" value="1"/>
</dbReference>
<feature type="domain" description="MHYT" evidence="5">
    <location>
        <begin position="1"/>
        <end position="133"/>
    </location>
</feature>
<dbReference type="Gene3D" id="3.30.70.270">
    <property type="match status" value="1"/>
</dbReference>
<evidence type="ECO:0000313" key="7">
    <source>
        <dbReference type="Proteomes" id="UP000677537"/>
    </source>
</evidence>
<dbReference type="InterPro" id="IPR001633">
    <property type="entry name" value="EAL_dom"/>
</dbReference>
<feature type="domain" description="EAL" evidence="3">
    <location>
        <begin position="464"/>
        <end position="714"/>
    </location>
</feature>
<feature type="domain" description="GGDEF" evidence="4">
    <location>
        <begin position="322"/>
        <end position="455"/>
    </location>
</feature>
<dbReference type="Gene3D" id="3.20.20.450">
    <property type="entry name" value="EAL domain"/>
    <property type="match status" value="1"/>
</dbReference>
<dbReference type="CDD" id="cd00130">
    <property type="entry name" value="PAS"/>
    <property type="match status" value="1"/>
</dbReference>
<evidence type="ECO:0000259" key="4">
    <source>
        <dbReference type="PROSITE" id="PS50887"/>
    </source>
</evidence>
<accession>A0A940S3S8</accession>
<dbReference type="PROSITE" id="PS50112">
    <property type="entry name" value="PAS"/>
    <property type="match status" value="1"/>
</dbReference>
<evidence type="ECO:0000256" key="1">
    <source>
        <dbReference type="PROSITE-ProRule" id="PRU00244"/>
    </source>
</evidence>
<dbReference type="Pfam" id="PF00563">
    <property type="entry name" value="EAL"/>
    <property type="match status" value="1"/>
</dbReference>